<evidence type="ECO:0000313" key="3">
    <source>
        <dbReference type="EMBL" id="GAA1628183.1"/>
    </source>
</evidence>
<dbReference type="Proteomes" id="UP001500064">
    <property type="component" value="Unassembled WGS sequence"/>
</dbReference>
<dbReference type="PANTHER" id="PTHR43428">
    <property type="entry name" value="ARSENATE REDUCTASE"/>
    <property type="match status" value="1"/>
</dbReference>
<evidence type="ECO:0000256" key="1">
    <source>
        <dbReference type="ARBA" id="ARBA00022849"/>
    </source>
</evidence>
<comment type="caution">
    <text evidence="3">The sequence shown here is derived from an EMBL/GenBank/DDBJ whole genome shotgun (WGS) entry which is preliminary data.</text>
</comment>
<proteinExistence type="predicted"/>
<reference evidence="3 4" key="1">
    <citation type="journal article" date="2019" name="Int. J. Syst. Evol. Microbiol.">
        <title>The Global Catalogue of Microorganisms (GCM) 10K type strain sequencing project: providing services to taxonomists for standard genome sequencing and annotation.</title>
        <authorList>
            <consortium name="The Broad Institute Genomics Platform"/>
            <consortium name="The Broad Institute Genome Sequencing Center for Infectious Disease"/>
            <person name="Wu L."/>
            <person name="Ma J."/>
        </authorList>
    </citation>
    <scope>NUCLEOTIDE SEQUENCE [LARGE SCALE GENOMIC DNA]</scope>
    <source>
        <strain evidence="3 4">JCM 13929</strain>
    </source>
</reference>
<evidence type="ECO:0000313" key="4">
    <source>
        <dbReference type="Proteomes" id="UP001500064"/>
    </source>
</evidence>
<dbReference type="InterPro" id="IPR036196">
    <property type="entry name" value="Ptyr_pPase_sf"/>
</dbReference>
<gene>
    <name evidence="3" type="ORF">GCM10009733_026160</name>
</gene>
<dbReference type="Gene3D" id="3.40.50.2300">
    <property type="match status" value="1"/>
</dbReference>
<organism evidence="3 4">
    <name type="scientific">Nonomuraea maheshkhaliensis</name>
    <dbReference type="NCBI Taxonomy" id="419590"/>
    <lineage>
        <taxon>Bacteria</taxon>
        <taxon>Bacillati</taxon>
        <taxon>Actinomycetota</taxon>
        <taxon>Actinomycetes</taxon>
        <taxon>Streptosporangiales</taxon>
        <taxon>Streptosporangiaceae</taxon>
        <taxon>Nonomuraea</taxon>
    </lineage>
</organism>
<name>A0ABN2F2V2_9ACTN</name>
<dbReference type="Pfam" id="PF01451">
    <property type="entry name" value="LMWPc"/>
    <property type="match status" value="1"/>
</dbReference>
<evidence type="ECO:0000259" key="2">
    <source>
        <dbReference type="SMART" id="SM00226"/>
    </source>
</evidence>
<dbReference type="EMBL" id="BAAAMU010000015">
    <property type="protein sequence ID" value="GAA1628183.1"/>
    <property type="molecule type" value="Genomic_DNA"/>
</dbReference>
<dbReference type="SUPFAM" id="SSF52788">
    <property type="entry name" value="Phosphotyrosine protein phosphatases I"/>
    <property type="match status" value="1"/>
</dbReference>
<dbReference type="PANTHER" id="PTHR43428:SF1">
    <property type="entry name" value="ARSENATE REDUCTASE"/>
    <property type="match status" value="1"/>
</dbReference>
<protein>
    <submittedName>
        <fullName evidence="3">Arsenate reductase ArsC</fullName>
    </submittedName>
</protein>
<dbReference type="InterPro" id="IPR023485">
    <property type="entry name" value="Ptyr_pPase"/>
</dbReference>
<dbReference type="InterPro" id="IPR048716">
    <property type="entry name" value="Phosphatase-like_N"/>
</dbReference>
<accession>A0ABN2F2V2</accession>
<sequence length="211" mass="23210">MELSRSDALLGRIAQHLLPRFPGIFSIETVERYVAESYASLARGARVQQHLFTLTERLAEERLTALAQSRGEMGKPVSEVLFVCTHNAGRSQMAAALMRHHAAGQVHVRTAGTHPAPEIEPTVIEALTLMGITTLTDFPKPLTDEVVLAADVIVSMGCGDACPIHPGKRYLNWDFIDTRGKSLDEVHDLCMMIDLMVRDLLDELIPQTAGQ</sequence>
<dbReference type="NCBIfam" id="NF046112">
    <property type="entry name" value="MSMEG_6209_Nter"/>
    <property type="match status" value="1"/>
</dbReference>
<keyword evidence="4" id="KW-1185">Reference proteome</keyword>
<feature type="domain" description="Phosphotyrosine protein phosphatase I" evidence="2">
    <location>
        <begin position="78"/>
        <end position="203"/>
    </location>
</feature>
<dbReference type="RefSeq" id="WP_346104439.1">
    <property type="nucleotide sequence ID" value="NZ_BAAAMU010000015.1"/>
</dbReference>
<dbReference type="Gene3D" id="1.10.8.1060">
    <property type="entry name" value="Corynebacterium glutamicum thioredoxin-dependent arsenate reductase, N-terminal domain"/>
    <property type="match status" value="1"/>
</dbReference>
<keyword evidence="1" id="KW-0059">Arsenical resistance</keyword>
<dbReference type="Pfam" id="PF21234">
    <property type="entry name" value="Phosphatase-like_N"/>
    <property type="match status" value="1"/>
</dbReference>
<dbReference type="SMART" id="SM00226">
    <property type="entry name" value="LMWPc"/>
    <property type="match status" value="1"/>
</dbReference>